<dbReference type="Proteomes" id="UP000317648">
    <property type="component" value="Chromosome"/>
</dbReference>
<evidence type="ECO:0000256" key="1">
    <source>
        <dbReference type="SAM" id="MobiDB-lite"/>
    </source>
</evidence>
<sequence length="352" mass="39099">MPHSRPPRYREIEASGPPRELGRQIGEAAGEEVRAFCDMALARVQKTCAISREKAYDVARRSGQFAERYRPDLVDELRGTAEAAGVELDDLLLLQVRNQLQPEASEGCTSLSSIARGQGLVGQNWDNDPALDAATVVITRRPNGKPAYISCGQAGLISYMGFNDRGVGACVNTLPAPSREVGTPHYFTLRELFEAGSLEEATQAVRRAERAIPVNIMLTTPEGPADLEASIEEVFVLRPESHERLYHTNHCLHAQLQPHNAVFPELIQSHDREQRLRTLFAGIDGETDLAAMQQILRDHDNHPRSICRHANSDPQYGFWETVFSIICAPAEGQLYISRGNPCEQPYEVYSLN</sequence>
<proteinExistence type="predicted"/>
<accession>A0A518DV50</accession>
<evidence type="ECO:0000313" key="3">
    <source>
        <dbReference type="EMBL" id="QDU95715.1"/>
    </source>
</evidence>
<dbReference type="OrthoDB" id="8109453at2"/>
<gene>
    <name evidence="3" type="ORF">Pla8534_35320</name>
</gene>
<dbReference type="PANTHER" id="PTHR34180">
    <property type="entry name" value="PEPTIDASE C45"/>
    <property type="match status" value="1"/>
</dbReference>
<dbReference type="Gene3D" id="3.60.60.10">
    <property type="entry name" value="Penicillin V Acylase, Chain A"/>
    <property type="match status" value="1"/>
</dbReference>
<feature type="region of interest" description="Disordered" evidence="1">
    <location>
        <begin position="1"/>
        <end position="22"/>
    </location>
</feature>
<dbReference type="PANTHER" id="PTHR34180:SF1">
    <property type="entry name" value="BETA-ALANYL-DOPAMINE_CARCININE HYDROLASE"/>
    <property type="match status" value="1"/>
</dbReference>
<name>A0A518DV50_9BACT</name>
<dbReference type="NCBIfam" id="NF040521">
    <property type="entry name" value="C45_proenzyme"/>
    <property type="match status" value="1"/>
</dbReference>
<evidence type="ECO:0000313" key="4">
    <source>
        <dbReference type="Proteomes" id="UP000317648"/>
    </source>
</evidence>
<dbReference type="KEGG" id="lcre:Pla8534_35320"/>
<dbReference type="Pfam" id="PF03417">
    <property type="entry name" value="AAT"/>
    <property type="match status" value="1"/>
</dbReference>
<dbReference type="InterPro" id="IPR005079">
    <property type="entry name" value="Peptidase_C45_hydrolase"/>
</dbReference>
<evidence type="ECO:0000259" key="2">
    <source>
        <dbReference type="Pfam" id="PF03417"/>
    </source>
</evidence>
<dbReference type="AlphaFoldDB" id="A0A518DV50"/>
<dbReference type="InterPro" id="IPR047794">
    <property type="entry name" value="C45_proenzyme-like"/>
</dbReference>
<dbReference type="GO" id="GO:0016740">
    <property type="term" value="F:transferase activity"/>
    <property type="evidence" value="ECO:0007669"/>
    <property type="project" value="UniProtKB-KW"/>
</dbReference>
<dbReference type="EMBL" id="CP036433">
    <property type="protein sequence ID" value="QDU95715.1"/>
    <property type="molecule type" value="Genomic_DNA"/>
</dbReference>
<dbReference type="Gene3D" id="1.10.10.2120">
    <property type="match status" value="1"/>
</dbReference>
<keyword evidence="3" id="KW-0808">Transferase</keyword>
<keyword evidence="4" id="KW-1185">Reference proteome</keyword>
<dbReference type="InterPro" id="IPR047801">
    <property type="entry name" value="Peptidase_C45"/>
</dbReference>
<reference evidence="3 4" key="1">
    <citation type="submission" date="2019-02" db="EMBL/GenBank/DDBJ databases">
        <title>Deep-cultivation of Planctomycetes and their phenomic and genomic characterization uncovers novel biology.</title>
        <authorList>
            <person name="Wiegand S."/>
            <person name="Jogler M."/>
            <person name="Boedeker C."/>
            <person name="Pinto D."/>
            <person name="Vollmers J."/>
            <person name="Rivas-Marin E."/>
            <person name="Kohn T."/>
            <person name="Peeters S.H."/>
            <person name="Heuer A."/>
            <person name="Rast P."/>
            <person name="Oberbeckmann S."/>
            <person name="Bunk B."/>
            <person name="Jeske O."/>
            <person name="Meyerdierks A."/>
            <person name="Storesund J.E."/>
            <person name="Kallscheuer N."/>
            <person name="Luecker S."/>
            <person name="Lage O.M."/>
            <person name="Pohl T."/>
            <person name="Merkel B.J."/>
            <person name="Hornburger P."/>
            <person name="Mueller R.-W."/>
            <person name="Bruemmer F."/>
            <person name="Labrenz M."/>
            <person name="Spormann A.M."/>
            <person name="Op den Camp H."/>
            <person name="Overmann J."/>
            <person name="Amann R."/>
            <person name="Jetten M.S.M."/>
            <person name="Mascher T."/>
            <person name="Medema M.H."/>
            <person name="Devos D.P."/>
            <person name="Kaster A.-K."/>
            <person name="Ovreas L."/>
            <person name="Rohde M."/>
            <person name="Galperin M.Y."/>
            <person name="Jogler C."/>
        </authorList>
    </citation>
    <scope>NUCLEOTIDE SEQUENCE [LARGE SCALE GENOMIC DNA]</scope>
    <source>
        <strain evidence="3 4">Pla85_3_4</strain>
    </source>
</reference>
<organism evidence="3 4">
    <name type="scientific">Lignipirellula cremea</name>
    <dbReference type="NCBI Taxonomy" id="2528010"/>
    <lineage>
        <taxon>Bacteria</taxon>
        <taxon>Pseudomonadati</taxon>
        <taxon>Planctomycetota</taxon>
        <taxon>Planctomycetia</taxon>
        <taxon>Pirellulales</taxon>
        <taxon>Pirellulaceae</taxon>
        <taxon>Lignipirellula</taxon>
    </lineage>
</organism>
<feature type="domain" description="Peptidase C45 hydrolase" evidence="2">
    <location>
        <begin position="120"/>
        <end position="341"/>
    </location>
</feature>
<protein>
    <submittedName>
        <fullName evidence="3">Acyl-coenzyme A:6-aminopenicillanic acid acyl-transferase</fullName>
    </submittedName>
</protein>